<dbReference type="OrthoDB" id="10383766at2759"/>
<evidence type="ECO:0000313" key="3">
    <source>
        <dbReference type="Proteomes" id="UP000237631"/>
    </source>
</evidence>
<feature type="region of interest" description="Disordered" evidence="1">
    <location>
        <begin position="298"/>
        <end position="370"/>
    </location>
</feature>
<organism evidence="2 3">
    <name type="scientific">Cercospora berteroae</name>
    <dbReference type="NCBI Taxonomy" id="357750"/>
    <lineage>
        <taxon>Eukaryota</taxon>
        <taxon>Fungi</taxon>
        <taxon>Dikarya</taxon>
        <taxon>Ascomycota</taxon>
        <taxon>Pezizomycotina</taxon>
        <taxon>Dothideomycetes</taxon>
        <taxon>Dothideomycetidae</taxon>
        <taxon>Mycosphaerellales</taxon>
        <taxon>Mycosphaerellaceae</taxon>
        <taxon>Cercospora</taxon>
    </lineage>
</organism>
<comment type="caution">
    <text evidence="2">The sequence shown here is derived from an EMBL/GenBank/DDBJ whole genome shotgun (WGS) entry which is preliminary data.</text>
</comment>
<keyword evidence="3" id="KW-1185">Reference proteome</keyword>
<protein>
    <submittedName>
        <fullName evidence="2">Uncharacterized protein</fullName>
    </submittedName>
</protein>
<sequence length="485" mass="51226">MDHPLSGLSQVPSKGAQFVNPLMPKGVGEAKLPELRGPDHTKSTRACGSHIEPPSLVGDMVQPSHGDPNPTDMEAIDLPGDRSATPPITLPATSDAVNTQQQQSMGAGHAQDMTVFVPQFILTAGEENSNESADHDNDRDDASPEPSATAVHNGASHLASQPVIASTSLPSSAPYVTVLPKNVHDVTEDFNGYGSLSAEEILYDTDAAGNHTVPEDHIYGGIFLKVLAEYDLSEIAEAINAKKIAVGKRRIKKNSITKRKSAALAAKAAADAARNGTLLNVYDALVASDVAAGKSLGVAQASRKQKSTGNRNGTYGIGKRPVSSSGASSLPKRKQTTQDTPDDQEEEDVGRPAKKRAKRSHAATNEDGVQVLSTGDSEVLRFELGYAVPAKPANMSDTFAEIFDNSAMASVAQGPAPFGIEQDEEESPDLRIGPIAQELASSDFASLDGPHSFIAPSEDFAFQPGETEAWLQVPSVWENPYAALY</sequence>
<dbReference type="EMBL" id="PNEN01001793">
    <property type="protein sequence ID" value="PPJ50086.1"/>
    <property type="molecule type" value="Genomic_DNA"/>
</dbReference>
<feature type="compositionally biased region" description="Basic and acidic residues" evidence="1">
    <location>
        <begin position="132"/>
        <end position="142"/>
    </location>
</feature>
<reference evidence="3" key="1">
    <citation type="journal article" date="2017" name="bioRxiv">
        <title>Conservation of a gene cluster reveals novel cercosporin biosynthetic mechanisms and extends production to the genus Colletotrichum.</title>
        <authorList>
            <person name="de Jonge R."/>
            <person name="Ebert M.K."/>
            <person name="Huitt-Roehl C.R."/>
            <person name="Pal P."/>
            <person name="Suttle J.C."/>
            <person name="Spanner R.E."/>
            <person name="Neubauer J.D."/>
            <person name="Jurick W.M.II."/>
            <person name="Stott K.A."/>
            <person name="Secor G.A."/>
            <person name="Thomma B.P.H.J."/>
            <person name="Van de Peer Y."/>
            <person name="Townsend C.A."/>
            <person name="Bolton M.D."/>
        </authorList>
    </citation>
    <scope>NUCLEOTIDE SEQUENCE [LARGE SCALE GENOMIC DNA]</scope>
    <source>
        <strain evidence="3">CBS538.71</strain>
    </source>
</reference>
<gene>
    <name evidence="2" type="ORF">CBER1_05029</name>
</gene>
<evidence type="ECO:0000313" key="2">
    <source>
        <dbReference type="EMBL" id="PPJ50086.1"/>
    </source>
</evidence>
<name>A0A2S6BRJ7_9PEZI</name>
<evidence type="ECO:0000256" key="1">
    <source>
        <dbReference type="SAM" id="MobiDB-lite"/>
    </source>
</evidence>
<dbReference type="Proteomes" id="UP000237631">
    <property type="component" value="Unassembled WGS sequence"/>
</dbReference>
<feature type="region of interest" description="Disordered" evidence="1">
    <location>
        <begin position="127"/>
        <end position="153"/>
    </location>
</feature>
<dbReference type="AlphaFoldDB" id="A0A2S6BRJ7"/>
<feature type="compositionally biased region" description="Basic residues" evidence="1">
    <location>
        <begin position="352"/>
        <end position="361"/>
    </location>
</feature>
<proteinExistence type="predicted"/>
<accession>A0A2S6BRJ7</accession>